<dbReference type="Gene3D" id="1.10.3210.10">
    <property type="entry name" value="Hypothetical protein af1432"/>
    <property type="match status" value="1"/>
</dbReference>
<comment type="caution">
    <text evidence="2">The sequence shown here is derived from an EMBL/GenBank/DDBJ whole genome shotgun (WGS) entry which is preliminary data.</text>
</comment>
<feature type="domain" description="HD" evidence="1">
    <location>
        <begin position="24"/>
        <end position="114"/>
    </location>
</feature>
<evidence type="ECO:0000259" key="1">
    <source>
        <dbReference type="Pfam" id="PF01966"/>
    </source>
</evidence>
<dbReference type="PANTHER" id="PTHR38659">
    <property type="entry name" value="METAL-DEPENDENT PHOSPHOHYDROLASE"/>
    <property type="match status" value="1"/>
</dbReference>
<dbReference type="Pfam" id="PF01966">
    <property type="entry name" value="HD"/>
    <property type="match status" value="1"/>
</dbReference>
<dbReference type="SUPFAM" id="SSF109604">
    <property type="entry name" value="HD-domain/PDEase-like"/>
    <property type="match status" value="1"/>
</dbReference>
<protein>
    <recommendedName>
        <fullName evidence="1">HD domain-containing protein</fullName>
    </recommendedName>
</protein>
<proteinExistence type="predicted"/>
<dbReference type="Proteomes" id="UP000230094">
    <property type="component" value="Unassembled WGS sequence"/>
</dbReference>
<accession>A0A2H0TB51</accession>
<organism evidence="2 3">
    <name type="scientific">Candidatus Nomurabacteria bacterium CG10_big_fil_rev_8_21_14_0_10_35_16</name>
    <dbReference type="NCBI Taxonomy" id="1974731"/>
    <lineage>
        <taxon>Bacteria</taxon>
        <taxon>Candidatus Nomuraibacteriota</taxon>
    </lineage>
</organism>
<dbReference type="CDD" id="cd00077">
    <property type="entry name" value="HDc"/>
    <property type="match status" value="1"/>
</dbReference>
<gene>
    <name evidence="2" type="ORF">COU49_02040</name>
</gene>
<dbReference type="EMBL" id="PFCQ01000012">
    <property type="protein sequence ID" value="PIR68232.1"/>
    <property type="molecule type" value="Genomic_DNA"/>
</dbReference>
<dbReference type="InterPro" id="IPR003607">
    <property type="entry name" value="HD/PDEase_dom"/>
</dbReference>
<evidence type="ECO:0000313" key="3">
    <source>
        <dbReference type="Proteomes" id="UP000230094"/>
    </source>
</evidence>
<evidence type="ECO:0000313" key="2">
    <source>
        <dbReference type="EMBL" id="PIR68232.1"/>
    </source>
</evidence>
<sequence>MNLPTREEAQKILEEHVQDEYQRYHALMVATAMEGYAKIFNENIDLWYLTGLLHDLDFDKHPEVHPAKSLEWFREWNYPEELIHAVEAHAYGYNGFKTLPQTKLASALYACDEICGIFYAYRKMNPVPYGEMKLKSIKKKLDEKSFAAKIERESIYKGCEYLGVTLDEHILNLIDFFKILK</sequence>
<dbReference type="PANTHER" id="PTHR38659:SF1">
    <property type="entry name" value="METAL DEPENDENT PHOSPHOHYDROLASE"/>
    <property type="match status" value="1"/>
</dbReference>
<name>A0A2H0TB51_9BACT</name>
<dbReference type="InterPro" id="IPR006674">
    <property type="entry name" value="HD_domain"/>
</dbReference>
<dbReference type="AlphaFoldDB" id="A0A2H0TB51"/>
<reference evidence="3" key="1">
    <citation type="submission" date="2017-09" db="EMBL/GenBank/DDBJ databases">
        <title>Depth-based differentiation of microbial function through sediment-hosted aquifers and enrichment of novel symbionts in the deep terrestrial subsurface.</title>
        <authorList>
            <person name="Probst A.J."/>
            <person name="Ladd B."/>
            <person name="Jarett J.K."/>
            <person name="Geller-Mcgrath D.E."/>
            <person name="Sieber C.M.K."/>
            <person name="Emerson J.B."/>
            <person name="Anantharaman K."/>
            <person name="Thomas B.C."/>
            <person name="Malmstrom R."/>
            <person name="Stieglmeier M."/>
            <person name="Klingl A."/>
            <person name="Woyke T."/>
            <person name="Ryan C.M."/>
            <person name="Banfield J.F."/>
        </authorList>
    </citation>
    <scope>NUCLEOTIDE SEQUENCE [LARGE SCALE GENOMIC DNA]</scope>
</reference>